<evidence type="ECO:0000259" key="1">
    <source>
        <dbReference type="Pfam" id="PF00144"/>
    </source>
</evidence>
<proteinExistence type="predicted"/>
<dbReference type="EMBL" id="JALKCH010000004">
    <property type="protein sequence ID" value="MCK0196835.1"/>
    <property type="molecule type" value="Genomic_DNA"/>
</dbReference>
<feature type="domain" description="Beta-lactamase-related" evidence="1">
    <location>
        <begin position="87"/>
        <end position="326"/>
    </location>
</feature>
<dbReference type="PANTHER" id="PTHR43283">
    <property type="entry name" value="BETA-LACTAMASE-RELATED"/>
    <property type="match status" value="1"/>
</dbReference>
<dbReference type="Pfam" id="PF00144">
    <property type="entry name" value="Beta-lactamase"/>
    <property type="match status" value="1"/>
</dbReference>
<evidence type="ECO:0000313" key="2">
    <source>
        <dbReference type="EMBL" id="MCK0196835.1"/>
    </source>
</evidence>
<dbReference type="Gene3D" id="3.40.710.10">
    <property type="entry name" value="DD-peptidase/beta-lactamase superfamily"/>
    <property type="match status" value="1"/>
</dbReference>
<dbReference type="InterPro" id="IPR001466">
    <property type="entry name" value="Beta-lactam-related"/>
</dbReference>
<dbReference type="SUPFAM" id="SSF56601">
    <property type="entry name" value="beta-lactamase/transpeptidase-like"/>
    <property type="match status" value="1"/>
</dbReference>
<sequence>MAGWDRRFDVAPAGGSHRQLSRRAVLGLLLQGGAVAGWARAAFAVSPWPTDRLTRLGAEAERLPVTALVILQDDAIIETFGDSAAKVDVVSVRKSLLGALIGIAVDAGQIRLDATLADLGIDDIPPSLTPQERQATVRDLLMARSGIYHPAAHETAPMKRDRPARGSHAPGTFWLYNNWDFNALGTIYRRATGLDIFQAFATKIAGPIGMQDFVPADGRYVREPISEHPAYPFRLTARDAARFGRLYLQGGSWNGKQIVPAQWVRDSTSTFSQTGRGRLGYGYLWWTLPSDRYGAGAAFAAGYGGQMIAIVPEKKLVVAVTNGWRKEGRKLRGSQVIGLLRKIVEAAPAP</sequence>
<dbReference type="RefSeq" id="WP_247028271.1">
    <property type="nucleotide sequence ID" value="NZ_JALKCH010000004.1"/>
</dbReference>
<dbReference type="InterPro" id="IPR012338">
    <property type="entry name" value="Beta-lactam/transpept-like"/>
</dbReference>
<reference evidence="2 3" key="1">
    <citation type="submission" date="2022-04" db="EMBL/GenBank/DDBJ databases">
        <authorList>
            <person name="Grouzdev D.S."/>
            <person name="Pantiukh K.S."/>
            <person name="Krutkina M.S."/>
        </authorList>
    </citation>
    <scope>NUCLEOTIDE SEQUENCE [LARGE SCALE GENOMIC DNA]</scope>
    <source>
        <strain evidence="2 3">6x-1</strain>
    </source>
</reference>
<evidence type="ECO:0000313" key="3">
    <source>
        <dbReference type="Proteomes" id="UP001203284"/>
    </source>
</evidence>
<accession>A0ABT0DA70</accession>
<dbReference type="Proteomes" id="UP001203284">
    <property type="component" value="Unassembled WGS sequence"/>
</dbReference>
<comment type="caution">
    <text evidence="2">The sequence shown here is derived from an EMBL/GenBank/DDBJ whole genome shotgun (WGS) entry which is preliminary data.</text>
</comment>
<name>A0ABT0DA70_9HYPH</name>
<dbReference type="InterPro" id="IPR050789">
    <property type="entry name" value="Diverse_Enzym_Activities"/>
</dbReference>
<protein>
    <submittedName>
        <fullName evidence="2">Beta-lactamase family protein</fullName>
    </submittedName>
</protein>
<gene>
    <name evidence="2" type="ORF">MWN34_07895</name>
</gene>
<dbReference type="PANTHER" id="PTHR43283:SF7">
    <property type="entry name" value="BETA-LACTAMASE-RELATED DOMAIN-CONTAINING PROTEIN"/>
    <property type="match status" value="1"/>
</dbReference>
<organism evidence="2 3">
    <name type="scientific">Ancylobacter crimeensis</name>
    <dbReference type="NCBI Taxonomy" id="2579147"/>
    <lineage>
        <taxon>Bacteria</taxon>
        <taxon>Pseudomonadati</taxon>
        <taxon>Pseudomonadota</taxon>
        <taxon>Alphaproteobacteria</taxon>
        <taxon>Hyphomicrobiales</taxon>
        <taxon>Xanthobacteraceae</taxon>
        <taxon>Ancylobacter</taxon>
    </lineage>
</organism>
<keyword evidence="3" id="KW-1185">Reference proteome</keyword>